<dbReference type="RefSeq" id="WP_226540871.1">
    <property type="nucleotide sequence ID" value="NZ_CP129015.1"/>
</dbReference>
<sequence length="143" mass="16290">MVAKFECNYKLLDLEVKLKQVQDGAEKTLNDVLHGEAIEMTAKEITKFIPISRDEDGVVRTKRHAKQVDWWDSDKHNLGFTIKAKGGASNKPGSFGYLVFPEEGRGPYNHIEQEFMKTGLEKVTGKIIDRLQEEVTKKIQEVL</sequence>
<gene>
    <name evidence="1" type="ORF">LC087_19450</name>
</gene>
<reference evidence="1 2" key="1">
    <citation type="submission" date="2023-06" db="EMBL/GenBank/DDBJ databases">
        <title>Five Gram-positive bacteria isolated from mangrove sediments in Shenzhen, Guangdong, China.</title>
        <authorList>
            <person name="Yu S."/>
            <person name="Zheng W."/>
            <person name="Huang Y."/>
        </authorList>
    </citation>
    <scope>NUCLEOTIDE SEQUENCE [LARGE SCALE GENOMIC DNA]</scope>
    <source>
        <strain evidence="1 2">SaN35-3</strain>
        <plasmid evidence="1 2">unnamed2</plasmid>
    </source>
</reference>
<keyword evidence="2" id="KW-1185">Reference proteome</keyword>
<dbReference type="EMBL" id="CP129015">
    <property type="protein sequence ID" value="WLR44479.1"/>
    <property type="molecule type" value="Genomic_DNA"/>
</dbReference>
<evidence type="ECO:0000313" key="2">
    <source>
        <dbReference type="Proteomes" id="UP001197974"/>
    </source>
</evidence>
<evidence type="ECO:0008006" key="3">
    <source>
        <dbReference type="Google" id="ProtNLM"/>
    </source>
</evidence>
<evidence type="ECO:0000313" key="1">
    <source>
        <dbReference type="EMBL" id="WLR44479.1"/>
    </source>
</evidence>
<proteinExistence type="predicted"/>
<organism evidence="1 2">
    <name type="scientific">Bacillus carboniphilus</name>
    <dbReference type="NCBI Taxonomy" id="86663"/>
    <lineage>
        <taxon>Bacteria</taxon>
        <taxon>Bacillati</taxon>
        <taxon>Bacillota</taxon>
        <taxon>Bacilli</taxon>
        <taxon>Bacillales</taxon>
        <taxon>Bacillaceae</taxon>
        <taxon>Bacillus</taxon>
    </lineage>
</organism>
<protein>
    <recommendedName>
        <fullName evidence="3">HK97 gp10 family phage protein</fullName>
    </recommendedName>
</protein>
<keyword evidence="1" id="KW-0614">Plasmid</keyword>
<accession>A0ABY9JYM6</accession>
<geneLocation type="plasmid" evidence="1 2">
    <name>unnamed2</name>
</geneLocation>
<dbReference type="Proteomes" id="UP001197974">
    <property type="component" value="Plasmid unnamed2"/>
</dbReference>
<name>A0ABY9JYM6_9BACI</name>